<name>A0A3N4HR59_ASCIM</name>
<dbReference type="Proteomes" id="UP000275078">
    <property type="component" value="Unassembled WGS sequence"/>
</dbReference>
<sequence length="243" mass="26939">MIILLLLAVRSSPSWLYQFKQIPSHIPLFACKVKQGWMDADLRRCQMLPESLGGYFLDRVQPPPKWLKDTPRSVADFMQNIATVFSPEVLQLVAARIDRFMLLMGNATGCPAAGSLADHFIGQHDYKGWITGILESLDLTGMFDGVRVANQWARSRDFSATGVPDPPICGEELDIQQFHLTGSDFSSAFLAAEAAGQLPAPPLSQGFNPLGLHSYPVYHASHIRTRPYSIIGWDDFLLDHGPT</sequence>
<reference evidence="2 3" key="1">
    <citation type="journal article" date="2018" name="Nat. Ecol. Evol.">
        <title>Pezizomycetes genomes reveal the molecular basis of ectomycorrhizal truffle lifestyle.</title>
        <authorList>
            <person name="Murat C."/>
            <person name="Payen T."/>
            <person name="Noel B."/>
            <person name="Kuo A."/>
            <person name="Morin E."/>
            <person name="Chen J."/>
            <person name="Kohler A."/>
            <person name="Krizsan K."/>
            <person name="Balestrini R."/>
            <person name="Da Silva C."/>
            <person name="Montanini B."/>
            <person name="Hainaut M."/>
            <person name="Levati E."/>
            <person name="Barry K.W."/>
            <person name="Belfiori B."/>
            <person name="Cichocki N."/>
            <person name="Clum A."/>
            <person name="Dockter R.B."/>
            <person name="Fauchery L."/>
            <person name="Guy J."/>
            <person name="Iotti M."/>
            <person name="Le Tacon F."/>
            <person name="Lindquist E.A."/>
            <person name="Lipzen A."/>
            <person name="Malagnac F."/>
            <person name="Mello A."/>
            <person name="Molinier V."/>
            <person name="Miyauchi S."/>
            <person name="Poulain J."/>
            <person name="Riccioni C."/>
            <person name="Rubini A."/>
            <person name="Sitrit Y."/>
            <person name="Splivallo R."/>
            <person name="Traeger S."/>
            <person name="Wang M."/>
            <person name="Zifcakova L."/>
            <person name="Wipf D."/>
            <person name="Zambonelli A."/>
            <person name="Paolocci F."/>
            <person name="Nowrousian M."/>
            <person name="Ottonello S."/>
            <person name="Baldrian P."/>
            <person name="Spatafora J.W."/>
            <person name="Henrissat B."/>
            <person name="Nagy L.G."/>
            <person name="Aury J.M."/>
            <person name="Wincker P."/>
            <person name="Grigoriev I.V."/>
            <person name="Bonfante P."/>
            <person name="Martin F.M."/>
        </authorList>
    </citation>
    <scope>NUCLEOTIDE SEQUENCE [LARGE SCALE GENOMIC DNA]</scope>
    <source>
        <strain evidence="2 3">RN42</strain>
    </source>
</reference>
<keyword evidence="1" id="KW-0732">Signal</keyword>
<keyword evidence="3" id="KW-1185">Reference proteome</keyword>
<evidence type="ECO:0000313" key="3">
    <source>
        <dbReference type="Proteomes" id="UP000275078"/>
    </source>
</evidence>
<evidence type="ECO:0000313" key="2">
    <source>
        <dbReference type="EMBL" id="RPA74280.1"/>
    </source>
</evidence>
<accession>A0A3N4HR59</accession>
<proteinExistence type="predicted"/>
<protein>
    <submittedName>
        <fullName evidence="2">Uncharacterized protein</fullName>
    </submittedName>
</protein>
<feature type="signal peptide" evidence="1">
    <location>
        <begin position="1"/>
        <end position="16"/>
    </location>
</feature>
<gene>
    <name evidence="2" type="ORF">BJ508DRAFT_313035</name>
</gene>
<dbReference type="EMBL" id="ML119795">
    <property type="protein sequence ID" value="RPA74280.1"/>
    <property type="molecule type" value="Genomic_DNA"/>
</dbReference>
<organism evidence="2 3">
    <name type="scientific">Ascobolus immersus RN42</name>
    <dbReference type="NCBI Taxonomy" id="1160509"/>
    <lineage>
        <taxon>Eukaryota</taxon>
        <taxon>Fungi</taxon>
        <taxon>Dikarya</taxon>
        <taxon>Ascomycota</taxon>
        <taxon>Pezizomycotina</taxon>
        <taxon>Pezizomycetes</taxon>
        <taxon>Pezizales</taxon>
        <taxon>Ascobolaceae</taxon>
        <taxon>Ascobolus</taxon>
    </lineage>
</organism>
<feature type="chain" id="PRO_5018150617" evidence="1">
    <location>
        <begin position="17"/>
        <end position="243"/>
    </location>
</feature>
<evidence type="ECO:0000256" key="1">
    <source>
        <dbReference type="SAM" id="SignalP"/>
    </source>
</evidence>
<dbReference type="AlphaFoldDB" id="A0A3N4HR59"/>